<evidence type="ECO:0000256" key="1">
    <source>
        <dbReference type="SAM" id="Phobius"/>
    </source>
</evidence>
<comment type="caution">
    <text evidence="2">The sequence shown here is derived from an EMBL/GenBank/DDBJ whole genome shotgun (WGS) entry which is preliminary data.</text>
</comment>
<accession>A0A4V1LG99</accession>
<evidence type="ECO:0000313" key="3">
    <source>
        <dbReference type="Proteomes" id="UP000290649"/>
    </source>
</evidence>
<dbReference type="AlphaFoldDB" id="A0A4V1LG99"/>
<reference evidence="2 3" key="1">
    <citation type="journal article" date="2019" name="Int. J. Syst. Evol. Microbiol.">
        <title>Anaerobacillus alkaliphilus sp. nov., a novel alkaliphilic and moderately halophilic bacterium.</title>
        <authorList>
            <person name="Borsodi A.K."/>
            <person name="Aszalos J.M."/>
            <person name="Bihari P."/>
            <person name="Nagy I."/>
            <person name="Schumann P."/>
            <person name="Sproer C."/>
            <person name="Kovacs A.L."/>
            <person name="Boka K."/>
            <person name="Dobosy P."/>
            <person name="Ovari M."/>
            <person name="Szili-Kovacs T."/>
            <person name="Toth E."/>
        </authorList>
    </citation>
    <scope>NUCLEOTIDE SEQUENCE [LARGE SCALE GENOMIC DNA]</scope>
    <source>
        <strain evidence="2 3">B16-10</strain>
    </source>
</reference>
<feature type="transmembrane region" description="Helical" evidence="1">
    <location>
        <begin position="6"/>
        <end position="23"/>
    </location>
</feature>
<dbReference type="OrthoDB" id="1683771at2"/>
<dbReference type="Proteomes" id="UP000290649">
    <property type="component" value="Unassembled WGS sequence"/>
</dbReference>
<feature type="transmembrane region" description="Helical" evidence="1">
    <location>
        <begin position="30"/>
        <end position="48"/>
    </location>
</feature>
<gene>
    <name evidence="2" type="ORF">DS745_13185</name>
</gene>
<keyword evidence="1" id="KW-1133">Transmembrane helix</keyword>
<feature type="transmembrane region" description="Helical" evidence="1">
    <location>
        <begin position="90"/>
        <end position="108"/>
    </location>
</feature>
<feature type="transmembrane region" description="Helical" evidence="1">
    <location>
        <begin position="60"/>
        <end position="83"/>
    </location>
</feature>
<keyword evidence="1" id="KW-0812">Transmembrane</keyword>
<keyword evidence="1" id="KW-0472">Membrane</keyword>
<sequence>MKNWKPFLIAVMIVPWFSIPLIGKRSFKRFFPAALIMSVVVVFESFLARNRTWWWVYKNLFPKTIGEIPLIIGPFFIGSLWVLKATFGKFSLFVLLNTIIHLLFSFPVMDLFKKMGIASTVRLKRYELLLLFFVKSILLYGSQFVIDKVRKTY</sequence>
<feature type="transmembrane region" description="Helical" evidence="1">
    <location>
        <begin position="128"/>
        <end position="146"/>
    </location>
</feature>
<proteinExistence type="predicted"/>
<dbReference type="RefSeq" id="WP_129078687.1">
    <property type="nucleotide sequence ID" value="NZ_QOUX01000042.1"/>
</dbReference>
<evidence type="ECO:0000313" key="2">
    <source>
        <dbReference type="EMBL" id="RXI99831.1"/>
    </source>
</evidence>
<organism evidence="2 3">
    <name type="scientific">Anaerobacillus alkaliphilus</name>
    <dbReference type="NCBI Taxonomy" id="1548597"/>
    <lineage>
        <taxon>Bacteria</taxon>
        <taxon>Bacillati</taxon>
        <taxon>Bacillota</taxon>
        <taxon>Bacilli</taxon>
        <taxon>Bacillales</taxon>
        <taxon>Bacillaceae</taxon>
        <taxon>Anaerobacillus</taxon>
    </lineage>
</organism>
<dbReference type="EMBL" id="QOUX01000042">
    <property type="protein sequence ID" value="RXI99831.1"/>
    <property type="molecule type" value="Genomic_DNA"/>
</dbReference>
<keyword evidence="3" id="KW-1185">Reference proteome</keyword>
<name>A0A4V1LG99_9BACI</name>
<protein>
    <submittedName>
        <fullName evidence="2">Uncharacterized protein</fullName>
    </submittedName>
</protein>